<gene>
    <name evidence="1" type="ORF">L1987_01404</name>
</gene>
<keyword evidence="2" id="KW-1185">Reference proteome</keyword>
<reference evidence="2" key="1">
    <citation type="journal article" date="2022" name="Mol. Ecol. Resour.">
        <title>The genomes of chicory, endive, great burdock and yacon provide insights into Asteraceae palaeo-polyploidization history and plant inulin production.</title>
        <authorList>
            <person name="Fan W."/>
            <person name="Wang S."/>
            <person name="Wang H."/>
            <person name="Wang A."/>
            <person name="Jiang F."/>
            <person name="Liu H."/>
            <person name="Zhao H."/>
            <person name="Xu D."/>
            <person name="Zhang Y."/>
        </authorList>
    </citation>
    <scope>NUCLEOTIDE SEQUENCE [LARGE SCALE GENOMIC DNA]</scope>
    <source>
        <strain evidence="2">cv. Yunnan</strain>
    </source>
</reference>
<organism evidence="1 2">
    <name type="scientific">Smallanthus sonchifolius</name>
    <dbReference type="NCBI Taxonomy" id="185202"/>
    <lineage>
        <taxon>Eukaryota</taxon>
        <taxon>Viridiplantae</taxon>
        <taxon>Streptophyta</taxon>
        <taxon>Embryophyta</taxon>
        <taxon>Tracheophyta</taxon>
        <taxon>Spermatophyta</taxon>
        <taxon>Magnoliopsida</taxon>
        <taxon>eudicotyledons</taxon>
        <taxon>Gunneridae</taxon>
        <taxon>Pentapetalae</taxon>
        <taxon>asterids</taxon>
        <taxon>campanulids</taxon>
        <taxon>Asterales</taxon>
        <taxon>Asteraceae</taxon>
        <taxon>Asteroideae</taxon>
        <taxon>Heliantheae alliance</taxon>
        <taxon>Millerieae</taxon>
        <taxon>Smallanthus</taxon>
    </lineage>
</organism>
<comment type="caution">
    <text evidence="1">The sequence shown here is derived from an EMBL/GenBank/DDBJ whole genome shotgun (WGS) entry which is preliminary data.</text>
</comment>
<name>A0ACB9K4Y4_9ASTR</name>
<reference evidence="1 2" key="2">
    <citation type="journal article" date="2022" name="Mol. Ecol. Resour.">
        <title>The genomes of chicory, endive, great burdock and yacon provide insights into Asteraceae paleo-polyploidization history and plant inulin production.</title>
        <authorList>
            <person name="Fan W."/>
            <person name="Wang S."/>
            <person name="Wang H."/>
            <person name="Wang A."/>
            <person name="Jiang F."/>
            <person name="Liu H."/>
            <person name="Zhao H."/>
            <person name="Xu D."/>
            <person name="Zhang Y."/>
        </authorList>
    </citation>
    <scope>NUCLEOTIDE SEQUENCE [LARGE SCALE GENOMIC DNA]</scope>
    <source>
        <strain evidence="2">cv. Yunnan</strain>
        <tissue evidence="1">Leaves</tissue>
    </source>
</reference>
<proteinExistence type="predicted"/>
<sequence length="144" mass="16610">MFVGAALGLDYLHTVLCRKRAVDDSLEWGLATWAQDSIKEGRLKDIVDFGIRGQISPRCLKKFARIIKRCLDHHPKQRPTMSEVVLELEYVLTIQKKTNNLLETAGKTIFRRMILFSLSIFAYINENIEKPKKSYAEKRTKGLI</sequence>
<accession>A0ACB9K4Y4</accession>
<dbReference type="Proteomes" id="UP001056120">
    <property type="component" value="Linkage Group LG01"/>
</dbReference>
<evidence type="ECO:0000313" key="2">
    <source>
        <dbReference type="Proteomes" id="UP001056120"/>
    </source>
</evidence>
<dbReference type="EMBL" id="CM042018">
    <property type="protein sequence ID" value="KAI3827331.1"/>
    <property type="molecule type" value="Genomic_DNA"/>
</dbReference>
<protein>
    <submittedName>
        <fullName evidence="1">Uncharacterized protein</fullName>
    </submittedName>
</protein>
<evidence type="ECO:0000313" key="1">
    <source>
        <dbReference type="EMBL" id="KAI3827331.1"/>
    </source>
</evidence>